<dbReference type="Proteomes" id="UP001274896">
    <property type="component" value="Unassembled WGS sequence"/>
</dbReference>
<organism evidence="2 3">
    <name type="scientific">Hemibagrus guttatus</name>
    <dbReference type="NCBI Taxonomy" id="175788"/>
    <lineage>
        <taxon>Eukaryota</taxon>
        <taxon>Metazoa</taxon>
        <taxon>Chordata</taxon>
        <taxon>Craniata</taxon>
        <taxon>Vertebrata</taxon>
        <taxon>Euteleostomi</taxon>
        <taxon>Actinopterygii</taxon>
        <taxon>Neopterygii</taxon>
        <taxon>Teleostei</taxon>
        <taxon>Ostariophysi</taxon>
        <taxon>Siluriformes</taxon>
        <taxon>Bagridae</taxon>
        <taxon>Hemibagrus</taxon>
    </lineage>
</organism>
<reference evidence="2" key="1">
    <citation type="submission" date="2023-06" db="EMBL/GenBank/DDBJ databases">
        <title>Male Hemibagrus guttatus genome.</title>
        <authorList>
            <person name="Bian C."/>
        </authorList>
    </citation>
    <scope>NUCLEOTIDE SEQUENCE</scope>
    <source>
        <strain evidence="2">Male_cb2023</strain>
        <tissue evidence="2">Muscle</tissue>
    </source>
</reference>
<evidence type="ECO:0000313" key="2">
    <source>
        <dbReference type="EMBL" id="KAK3517566.1"/>
    </source>
</evidence>
<dbReference type="InterPro" id="IPR015095">
    <property type="entry name" value="AlkB_hom8_N"/>
</dbReference>
<gene>
    <name evidence="2" type="ORF">QTP70_012550</name>
</gene>
<dbReference type="GO" id="GO:0016706">
    <property type="term" value="F:2-oxoglutarate-dependent dioxygenase activity"/>
    <property type="evidence" value="ECO:0007669"/>
    <property type="project" value="InterPro"/>
</dbReference>
<sequence>MCTLIKRDKREITDMTSTMIFLPIRQPASQSSGSGAYVSPGIMHGPWTSAPAKQPTKAPSKQSRIIKGYYANTGTVQTTGSKDGQTCVLSPLLYSLYTYDCVATTKSTTIIKFADDTVVVRLISDNNETAYLEGIRNLENWCQRNNLLLNDLSWSCHINTVVKKARQHLYHLRRLRDFRLPSKVLRKFYSCTIGSILTGNIATWFGNSTMQDRRALKRVMRSADAFS</sequence>
<dbReference type="AlphaFoldDB" id="A0AAE0UTW1"/>
<protein>
    <recommendedName>
        <fullName evidence="1">Alkylated DNA repair protein AlkB homologue 8 N-terminal domain-containing protein</fullName>
    </recommendedName>
</protein>
<evidence type="ECO:0000313" key="3">
    <source>
        <dbReference type="Proteomes" id="UP001274896"/>
    </source>
</evidence>
<dbReference type="EMBL" id="JAUCMX010000018">
    <property type="protein sequence ID" value="KAK3517566.1"/>
    <property type="molecule type" value="Genomic_DNA"/>
</dbReference>
<name>A0AAE0UTW1_9TELE</name>
<dbReference type="GO" id="GO:0008168">
    <property type="term" value="F:methyltransferase activity"/>
    <property type="evidence" value="ECO:0007669"/>
    <property type="project" value="InterPro"/>
</dbReference>
<keyword evidence="3" id="KW-1185">Reference proteome</keyword>
<proteinExistence type="predicted"/>
<comment type="caution">
    <text evidence="2">The sequence shown here is derived from an EMBL/GenBank/DDBJ whole genome shotgun (WGS) entry which is preliminary data.</text>
</comment>
<evidence type="ECO:0000259" key="1">
    <source>
        <dbReference type="Pfam" id="PF09004"/>
    </source>
</evidence>
<accession>A0AAE0UTW1</accession>
<dbReference type="Pfam" id="PF09004">
    <property type="entry name" value="ALKBH8_N"/>
    <property type="match status" value="1"/>
</dbReference>
<feature type="domain" description="Alkylated DNA repair protein AlkB homologue 8 N-terminal" evidence="1">
    <location>
        <begin position="154"/>
        <end position="195"/>
    </location>
</feature>